<keyword evidence="2" id="KW-0418">Kinase</keyword>
<sequence>MHDNVGLEIICAGGVLGPFMGEQNPPVSVCEGRCARCPMIIPKGDEKIKITRSTVFSDRATVTPAIHLWDKMQKEFMKTKCTSSDVPTIIPSGGREVNMRKKREMEKAKWKMRNGKSEMEKAKWKKRNGKSEMEKAKWKKRNGKSEMEKAKRQKRKGKSEKAKAKRKKRKGKRQKEKAKCKKSVGTSPSDLPSMHECTASDIVKKKDCN</sequence>
<dbReference type="Proteomes" id="UP000078560">
    <property type="component" value="Unassembled WGS sequence"/>
</dbReference>
<feature type="compositionally biased region" description="Basic and acidic residues" evidence="1">
    <location>
        <begin position="108"/>
        <end position="122"/>
    </location>
</feature>
<feature type="compositionally biased region" description="Basic residues" evidence="1">
    <location>
        <begin position="151"/>
        <end position="182"/>
    </location>
</feature>
<evidence type="ECO:0000256" key="1">
    <source>
        <dbReference type="SAM" id="MobiDB-lite"/>
    </source>
</evidence>
<reference evidence="3" key="1">
    <citation type="submission" date="2016-05" db="EMBL/GenBank/DDBJ databases">
        <authorList>
            <person name="Naeem Raeece"/>
        </authorList>
    </citation>
    <scope>NUCLEOTIDE SEQUENCE [LARGE SCALE GENOMIC DNA]</scope>
</reference>
<protein>
    <submittedName>
        <fullName evidence="2">Hydroxymethyldihydropterin pyrophosphokinase-dihydropteroate synthase, putative (PPPK-DHPS)</fullName>
    </submittedName>
</protein>
<evidence type="ECO:0000313" key="3">
    <source>
        <dbReference type="Proteomes" id="UP000078560"/>
    </source>
</evidence>
<keyword evidence="2" id="KW-0808">Transferase</keyword>
<name>A0A1A8VY39_PLAOA</name>
<dbReference type="AlphaFoldDB" id="A0A1A8VY39"/>
<feature type="region of interest" description="Disordered" evidence="1">
    <location>
        <begin position="108"/>
        <end position="209"/>
    </location>
</feature>
<dbReference type="GO" id="GO:0016301">
    <property type="term" value="F:kinase activity"/>
    <property type="evidence" value="ECO:0007669"/>
    <property type="project" value="UniProtKB-KW"/>
</dbReference>
<gene>
    <name evidence="2" type="ORF">POVCU2_0031870</name>
</gene>
<dbReference type="EMBL" id="FLQU01000426">
    <property type="protein sequence ID" value="SBS85511.1"/>
    <property type="molecule type" value="Genomic_DNA"/>
</dbReference>
<proteinExistence type="predicted"/>
<accession>A0A1A8VY39</accession>
<evidence type="ECO:0000313" key="2">
    <source>
        <dbReference type="EMBL" id="SBS85511.1"/>
    </source>
</evidence>
<organism evidence="2 3">
    <name type="scientific">Plasmodium ovale curtisi</name>
    <dbReference type="NCBI Taxonomy" id="864141"/>
    <lineage>
        <taxon>Eukaryota</taxon>
        <taxon>Sar</taxon>
        <taxon>Alveolata</taxon>
        <taxon>Apicomplexa</taxon>
        <taxon>Aconoidasida</taxon>
        <taxon>Haemosporida</taxon>
        <taxon>Plasmodiidae</taxon>
        <taxon>Plasmodium</taxon>
        <taxon>Plasmodium (Plasmodium)</taxon>
    </lineage>
</organism>
<feature type="non-terminal residue" evidence="2">
    <location>
        <position position="209"/>
    </location>
</feature>